<accession>A0A915KFY0</accession>
<protein>
    <submittedName>
        <fullName evidence="3">PX domain-containing protein</fullName>
    </submittedName>
</protein>
<feature type="compositionally biased region" description="Acidic residues" evidence="1">
    <location>
        <begin position="57"/>
        <end position="72"/>
    </location>
</feature>
<evidence type="ECO:0000313" key="2">
    <source>
        <dbReference type="Proteomes" id="UP000887565"/>
    </source>
</evidence>
<proteinExistence type="predicted"/>
<evidence type="ECO:0000256" key="1">
    <source>
        <dbReference type="SAM" id="MobiDB-lite"/>
    </source>
</evidence>
<name>A0A915KFY0_ROMCU</name>
<dbReference type="AlphaFoldDB" id="A0A915KFY0"/>
<keyword evidence="2" id="KW-1185">Reference proteome</keyword>
<evidence type="ECO:0000313" key="3">
    <source>
        <dbReference type="WBParaSite" id="nRc.2.0.1.t37637-RA"/>
    </source>
</evidence>
<feature type="region of interest" description="Disordered" evidence="1">
    <location>
        <begin position="1"/>
        <end position="72"/>
    </location>
</feature>
<dbReference type="Proteomes" id="UP000887565">
    <property type="component" value="Unplaced"/>
</dbReference>
<reference evidence="3" key="1">
    <citation type="submission" date="2022-11" db="UniProtKB">
        <authorList>
            <consortium name="WormBaseParasite"/>
        </authorList>
    </citation>
    <scope>IDENTIFICATION</scope>
</reference>
<dbReference type="WBParaSite" id="nRc.2.0.1.t37637-RA">
    <property type="protein sequence ID" value="nRc.2.0.1.t37637-RA"/>
    <property type="gene ID" value="nRc.2.0.1.g37637"/>
</dbReference>
<organism evidence="2 3">
    <name type="scientific">Romanomermis culicivorax</name>
    <name type="common">Nematode worm</name>
    <dbReference type="NCBI Taxonomy" id="13658"/>
    <lineage>
        <taxon>Eukaryota</taxon>
        <taxon>Metazoa</taxon>
        <taxon>Ecdysozoa</taxon>
        <taxon>Nematoda</taxon>
        <taxon>Enoplea</taxon>
        <taxon>Dorylaimia</taxon>
        <taxon>Mermithida</taxon>
        <taxon>Mermithoidea</taxon>
        <taxon>Mermithidae</taxon>
        <taxon>Romanomermis</taxon>
    </lineage>
</organism>
<sequence length="242" mass="27794">MNENDKGSNNRNSSRRRTKEFTFENEQEEEEQGRGLQKTTDRWGFLRSKLKKRPTNDDEDGTVDGEDGNLTDVDENESYKMCDCIEKTKPERGVSSSSSKKLPVGLLSLIDAKIFLIDYNIIPFKTVYDPLDEVPVEDRVYFVPGVPVKATIVAARRDTDHHQGQIWYVERKYVDFQRLANRLALFKATQVVSAPFSWHRSAESPSASGQHLPKCIAIFWNAPHFSQDNLEKNQDVVLKKLR</sequence>